<proteinExistence type="predicted"/>
<name>A0A0F9LYZ9_9ZZZZ</name>
<dbReference type="EMBL" id="LAZR01006413">
    <property type="protein sequence ID" value="KKM92291.1"/>
    <property type="molecule type" value="Genomic_DNA"/>
</dbReference>
<dbReference type="AlphaFoldDB" id="A0A0F9LYZ9"/>
<comment type="caution">
    <text evidence="1">The sequence shown here is derived from an EMBL/GenBank/DDBJ whole genome shotgun (WGS) entry which is preliminary data.</text>
</comment>
<reference evidence="1" key="1">
    <citation type="journal article" date="2015" name="Nature">
        <title>Complex archaea that bridge the gap between prokaryotes and eukaryotes.</title>
        <authorList>
            <person name="Spang A."/>
            <person name="Saw J.H."/>
            <person name="Jorgensen S.L."/>
            <person name="Zaremba-Niedzwiedzka K."/>
            <person name="Martijn J."/>
            <person name="Lind A.E."/>
            <person name="van Eijk R."/>
            <person name="Schleper C."/>
            <person name="Guy L."/>
            <person name="Ettema T.J."/>
        </authorList>
    </citation>
    <scope>NUCLEOTIDE SEQUENCE</scope>
</reference>
<sequence length="156" mass="17263">MMENEVKGYNNFTEQLGREIDSGYHSSYKRTEVRRMDVTEFLGDNITLDVVKSSPSKKIVILSGGVLKEFDGKKKLVILVEMDGRQLNYIPNKTSMKNIAEICGKESTAWIGKQVQLEIGSVNGKEAVLGKILIPTELQQPTAPIPTAEAIAPQPQ</sequence>
<organism evidence="1">
    <name type="scientific">marine sediment metagenome</name>
    <dbReference type="NCBI Taxonomy" id="412755"/>
    <lineage>
        <taxon>unclassified sequences</taxon>
        <taxon>metagenomes</taxon>
        <taxon>ecological metagenomes</taxon>
    </lineage>
</organism>
<evidence type="ECO:0000313" key="1">
    <source>
        <dbReference type="EMBL" id="KKM92291.1"/>
    </source>
</evidence>
<protein>
    <submittedName>
        <fullName evidence="1">Uncharacterized protein</fullName>
    </submittedName>
</protein>
<accession>A0A0F9LYZ9</accession>
<gene>
    <name evidence="1" type="ORF">LCGC14_1219990</name>
</gene>